<dbReference type="RefSeq" id="WP_184671473.1">
    <property type="nucleotide sequence ID" value="NZ_BAABAI010000037.1"/>
</dbReference>
<reference evidence="2 3" key="1">
    <citation type="submission" date="2020-08" db="EMBL/GenBank/DDBJ databases">
        <title>Sequencing the genomes of 1000 actinobacteria strains.</title>
        <authorList>
            <person name="Klenk H.-P."/>
        </authorList>
    </citation>
    <scope>NUCLEOTIDE SEQUENCE [LARGE SCALE GENOMIC DNA]</scope>
    <source>
        <strain evidence="2 3">DSM 45084</strain>
    </source>
</reference>
<evidence type="ECO:0000313" key="3">
    <source>
        <dbReference type="Proteomes" id="UP000542674"/>
    </source>
</evidence>
<evidence type="ECO:0000313" key="2">
    <source>
        <dbReference type="EMBL" id="MBB4967072.1"/>
    </source>
</evidence>
<protein>
    <recommendedName>
        <fullName evidence="1">DUF397 domain-containing protein</fullName>
    </recommendedName>
</protein>
<comment type="caution">
    <text evidence="2">The sequence shown here is derived from an EMBL/GenBank/DDBJ whole genome shotgun (WGS) entry which is preliminary data.</text>
</comment>
<dbReference type="InterPro" id="IPR007278">
    <property type="entry name" value="DUF397"/>
</dbReference>
<keyword evidence="3" id="KW-1185">Reference proteome</keyword>
<accession>A0A7W7T5Q4</accession>
<dbReference type="Pfam" id="PF04149">
    <property type="entry name" value="DUF397"/>
    <property type="match status" value="2"/>
</dbReference>
<name>A0A7W7T5Q4_9PSEU</name>
<proteinExistence type="predicted"/>
<gene>
    <name evidence="2" type="ORF">F4559_004431</name>
</gene>
<dbReference type="Proteomes" id="UP000542674">
    <property type="component" value="Unassembled WGS sequence"/>
</dbReference>
<feature type="domain" description="DUF397" evidence="1">
    <location>
        <begin position="3"/>
        <end position="21"/>
    </location>
</feature>
<organism evidence="2 3">
    <name type="scientific">Saccharothrix violaceirubra</name>
    <dbReference type="NCBI Taxonomy" id="413306"/>
    <lineage>
        <taxon>Bacteria</taxon>
        <taxon>Bacillati</taxon>
        <taxon>Actinomycetota</taxon>
        <taxon>Actinomycetes</taxon>
        <taxon>Pseudonocardiales</taxon>
        <taxon>Pseudonocardiaceae</taxon>
        <taxon>Saccharothrix</taxon>
    </lineage>
</organism>
<dbReference type="AlphaFoldDB" id="A0A7W7T5Q4"/>
<sequence>MALTWKKSSHSGGNGGQCVELAWKKASYSAGNGGACVELAWHKSSHSGGNGGDCVEVAQGAAQLLVRDSKNPGGPVLGFTAATFAGFLSALKSD</sequence>
<dbReference type="EMBL" id="JACHJS010000001">
    <property type="protein sequence ID" value="MBB4967072.1"/>
    <property type="molecule type" value="Genomic_DNA"/>
</dbReference>
<evidence type="ECO:0000259" key="1">
    <source>
        <dbReference type="Pfam" id="PF04149"/>
    </source>
</evidence>
<feature type="domain" description="DUF397" evidence="1">
    <location>
        <begin position="39"/>
        <end position="92"/>
    </location>
</feature>